<evidence type="ECO:0000256" key="7">
    <source>
        <dbReference type="ARBA" id="ARBA00023128"/>
    </source>
</evidence>
<keyword evidence="5" id="KW-0029">Amino-acid transport</keyword>
<keyword evidence="4 9" id="KW-0812">Transmembrane</keyword>
<dbReference type="GO" id="GO:0015075">
    <property type="term" value="F:monoatomic ion transmembrane transporter activity"/>
    <property type="evidence" value="ECO:0007669"/>
    <property type="project" value="InterPro"/>
</dbReference>
<accession>A0A8D8QNQ1</accession>
<organism evidence="10">
    <name type="scientific">Cacopsylla melanoneura</name>
    <dbReference type="NCBI Taxonomy" id="428564"/>
    <lineage>
        <taxon>Eukaryota</taxon>
        <taxon>Metazoa</taxon>
        <taxon>Ecdysozoa</taxon>
        <taxon>Arthropoda</taxon>
        <taxon>Hexapoda</taxon>
        <taxon>Insecta</taxon>
        <taxon>Pterygota</taxon>
        <taxon>Neoptera</taxon>
        <taxon>Paraneoptera</taxon>
        <taxon>Hemiptera</taxon>
        <taxon>Sternorrhyncha</taxon>
        <taxon>Psylloidea</taxon>
        <taxon>Psyllidae</taxon>
        <taxon>Psyllinae</taxon>
        <taxon>Cacopsylla</taxon>
    </lineage>
</organism>
<evidence type="ECO:0000256" key="4">
    <source>
        <dbReference type="ARBA" id="ARBA00022692"/>
    </source>
</evidence>
<comment type="similarity">
    <text evidence="2 9">Belongs to the sideroflexin family.</text>
</comment>
<evidence type="ECO:0000256" key="2">
    <source>
        <dbReference type="ARBA" id="ARBA00005974"/>
    </source>
</evidence>
<evidence type="ECO:0000256" key="5">
    <source>
        <dbReference type="ARBA" id="ARBA00022970"/>
    </source>
</evidence>
<dbReference type="NCBIfam" id="TIGR00798">
    <property type="entry name" value="mtc"/>
    <property type="match status" value="1"/>
</dbReference>
<dbReference type="EMBL" id="HBUF01591013">
    <property type="protein sequence ID" value="CAG6773394.1"/>
    <property type="molecule type" value="Transcribed_RNA"/>
</dbReference>
<dbReference type="EMBL" id="HBUF01591006">
    <property type="protein sequence ID" value="CAG6773387.1"/>
    <property type="molecule type" value="Transcribed_RNA"/>
</dbReference>
<evidence type="ECO:0000256" key="1">
    <source>
        <dbReference type="ARBA" id="ARBA00004225"/>
    </source>
</evidence>
<protein>
    <recommendedName>
        <fullName evidence="9">Sidoreflexin</fullName>
    </recommendedName>
</protein>
<evidence type="ECO:0000256" key="6">
    <source>
        <dbReference type="ARBA" id="ARBA00022989"/>
    </source>
</evidence>
<name>A0A8D8QNQ1_9HEMI</name>
<comment type="subcellular location">
    <subcellularLocation>
        <location evidence="1 9">Mitochondrion membrane</location>
        <topology evidence="1 9">Multi-pass membrane protein</topology>
    </subcellularLocation>
</comment>
<dbReference type="InterPro" id="IPR004686">
    <property type="entry name" value="Mtc"/>
</dbReference>
<feature type="transmembrane region" description="Helical" evidence="9">
    <location>
        <begin position="234"/>
        <end position="256"/>
    </location>
</feature>
<keyword evidence="8 9" id="KW-0472">Membrane</keyword>
<keyword evidence="3" id="KW-0813">Transport</keyword>
<dbReference type="GO" id="GO:0140300">
    <property type="term" value="P:serine import into mitochondrion"/>
    <property type="evidence" value="ECO:0007669"/>
    <property type="project" value="TreeGrafter"/>
</dbReference>
<evidence type="ECO:0000256" key="9">
    <source>
        <dbReference type="RuleBase" id="RU362000"/>
    </source>
</evidence>
<dbReference type="AlphaFoldDB" id="A0A8D8QNQ1"/>
<evidence type="ECO:0000256" key="3">
    <source>
        <dbReference type="ARBA" id="ARBA00022448"/>
    </source>
</evidence>
<dbReference type="EMBL" id="HBUF01333100">
    <property type="protein sequence ID" value="CAG6697381.1"/>
    <property type="molecule type" value="Transcribed_RNA"/>
</dbReference>
<dbReference type="EMBL" id="HBUF01089633">
    <property type="protein sequence ID" value="CAG6635346.1"/>
    <property type="molecule type" value="Transcribed_RNA"/>
</dbReference>
<dbReference type="EMBL" id="HBUF01591010">
    <property type="protein sequence ID" value="CAG6773391.1"/>
    <property type="molecule type" value="Transcribed_RNA"/>
</dbReference>
<dbReference type="PANTHER" id="PTHR11153:SF14">
    <property type="entry name" value="SIDEROFLEXIN-2"/>
    <property type="match status" value="1"/>
</dbReference>
<sequence length="333" mass="37009">MQILGYGSTTPEDRIAIDKPLFDLSTFSGRFKYFAWVTNPALCIVSDAELDRAKELRSQYLLKQEPPGTSKTDIITAKRLYESAFHPDTGEKQNLFGRMSFQVPGGMAVTGALLTFYKTTPQIIFWQWVNQSFNALVNYTNRNANAPLTTTQLGVAYVSATAAACFTAIQFKNFLAKRAGPFWQRYVPFAAVAAANCVNIPLMRQNEITNGVALFDPDGNHVGTTSKLAAVKGISIVVLSRILMCAPGMLVLPIIVEKLEKYRWYRSRAWFHAPFQTLGVGCFLMVMVPTACAIFPQQSSIAVPTLEKLEPETAEQIKARHKKLDAVYFNKGL</sequence>
<dbReference type="EMBL" id="HBUF01333098">
    <property type="protein sequence ID" value="CAG6697379.1"/>
    <property type="molecule type" value="Transcribed_RNA"/>
</dbReference>
<dbReference type="GO" id="GO:0005743">
    <property type="term" value="C:mitochondrial inner membrane"/>
    <property type="evidence" value="ECO:0007669"/>
    <property type="project" value="TreeGrafter"/>
</dbReference>
<evidence type="ECO:0000313" key="10">
    <source>
        <dbReference type="EMBL" id="CAG6635346.1"/>
    </source>
</evidence>
<comment type="caution">
    <text evidence="9">Lacks conserved residue(s) required for the propagation of feature annotation.</text>
</comment>
<dbReference type="EMBL" id="HBUF01089632">
    <property type="protein sequence ID" value="CAG6635345.1"/>
    <property type="molecule type" value="Transcribed_RNA"/>
</dbReference>
<dbReference type="EMBL" id="HBUF01591012">
    <property type="protein sequence ID" value="CAG6773393.1"/>
    <property type="molecule type" value="Transcribed_RNA"/>
</dbReference>
<evidence type="ECO:0000256" key="8">
    <source>
        <dbReference type="ARBA" id="ARBA00023136"/>
    </source>
</evidence>
<feature type="transmembrane region" description="Helical" evidence="9">
    <location>
        <begin position="277"/>
        <end position="296"/>
    </location>
</feature>
<dbReference type="EMBL" id="HBUF01591008">
    <property type="protein sequence ID" value="CAG6773389.1"/>
    <property type="molecule type" value="Transcribed_RNA"/>
</dbReference>
<dbReference type="Pfam" id="PF03820">
    <property type="entry name" value="SFXNs"/>
    <property type="match status" value="1"/>
</dbReference>
<reference evidence="10" key="1">
    <citation type="submission" date="2021-05" db="EMBL/GenBank/DDBJ databases">
        <authorList>
            <person name="Alioto T."/>
            <person name="Alioto T."/>
            <person name="Gomez Garrido J."/>
        </authorList>
    </citation>
    <scope>NUCLEOTIDE SEQUENCE</scope>
</reference>
<proteinExistence type="inferred from homology"/>
<dbReference type="PANTHER" id="PTHR11153">
    <property type="entry name" value="SIDEROFLEXIN"/>
    <property type="match status" value="1"/>
</dbReference>
<keyword evidence="7 9" id="KW-0496">Mitochondrion</keyword>
<dbReference type="EMBL" id="HBUF01591014">
    <property type="protein sequence ID" value="CAG6773395.1"/>
    <property type="molecule type" value="Transcribed_RNA"/>
</dbReference>
<keyword evidence="6 9" id="KW-1133">Transmembrane helix</keyword>
<dbReference type="EMBL" id="HBUF01591007">
    <property type="protein sequence ID" value="CAG6773388.1"/>
    <property type="molecule type" value="Transcribed_RNA"/>
</dbReference>